<sequence length="322" mass="34684">MKIGSVQLENPVISAPMAGITDKAYRTLAKEAGCGLVCTEMVSDQALLYGNVKTGAILNIDGESRPVSIQIFGSEPAYMAGAAEIVESCGASLIDINMGCPTPKIVRNGEGSALMKDVEKAAKIVKSVVDRVQVPVTVKMRKGWDEKSVNAVELARAVVDAGAAAVTVHGRTRSQFYSGKADWGAIAAVKKAVKVPVIGNGDIWSPLDALAMMEETGCDAVMIGRAALGNPWMFSRTVHFLKYGELLPEPKPEEKVAMAQRHLDLLVQSKGERVAVWEMRKHAAWYTRGMRGSARLRDLINKAGSREEISSILGLFEENVDN</sequence>
<dbReference type="AlphaFoldDB" id="A0A4Y7RH74"/>
<evidence type="ECO:0000259" key="15">
    <source>
        <dbReference type="Pfam" id="PF01207"/>
    </source>
</evidence>
<dbReference type="GO" id="GO:0000049">
    <property type="term" value="F:tRNA binding"/>
    <property type="evidence" value="ECO:0007669"/>
    <property type="project" value="UniProtKB-KW"/>
</dbReference>
<evidence type="ECO:0000256" key="6">
    <source>
        <dbReference type="ARBA" id="ARBA00022694"/>
    </source>
</evidence>
<dbReference type="GO" id="GO:0050660">
    <property type="term" value="F:flavin adenine dinucleotide binding"/>
    <property type="evidence" value="ECO:0007669"/>
    <property type="project" value="InterPro"/>
</dbReference>
<comment type="catalytic activity">
    <reaction evidence="11">
        <text>a 5,6-dihydrouridine in tRNA + NAD(+) = a uridine in tRNA + NADH + H(+)</text>
        <dbReference type="Rhea" id="RHEA:54452"/>
        <dbReference type="Rhea" id="RHEA-COMP:13339"/>
        <dbReference type="Rhea" id="RHEA-COMP:13887"/>
        <dbReference type="ChEBI" id="CHEBI:15378"/>
        <dbReference type="ChEBI" id="CHEBI:57540"/>
        <dbReference type="ChEBI" id="CHEBI:57945"/>
        <dbReference type="ChEBI" id="CHEBI:65315"/>
        <dbReference type="ChEBI" id="CHEBI:74443"/>
    </reaction>
</comment>
<dbReference type="Gene3D" id="1.10.1200.80">
    <property type="entry name" value="Putative flavin oxidoreducatase, domain 2"/>
    <property type="match status" value="1"/>
</dbReference>
<keyword evidence="14" id="KW-0547">Nucleotide-binding</keyword>
<evidence type="ECO:0000256" key="5">
    <source>
        <dbReference type="ARBA" id="ARBA00022643"/>
    </source>
</evidence>
<evidence type="ECO:0000256" key="7">
    <source>
        <dbReference type="ARBA" id="ARBA00022857"/>
    </source>
</evidence>
<keyword evidence="6 12" id="KW-0819">tRNA processing</keyword>
<dbReference type="InterPro" id="IPR013785">
    <property type="entry name" value="Aldolase_TIM"/>
</dbReference>
<feature type="binding site" evidence="14">
    <location>
        <begin position="16"/>
        <end position="18"/>
    </location>
    <ligand>
        <name>FMN</name>
        <dbReference type="ChEBI" id="CHEBI:58210"/>
    </ligand>
</feature>
<evidence type="ECO:0000256" key="9">
    <source>
        <dbReference type="ARBA" id="ARBA00023002"/>
    </source>
</evidence>
<dbReference type="PANTHER" id="PTHR45846">
    <property type="entry name" value="TRNA-DIHYDROURIDINE(47) SYNTHASE [NAD(P)(+)]-LIKE"/>
    <property type="match status" value="1"/>
</dbReference>
<dbReference type="GO" id="GO:0017150">
    <property type="term" value="F:tRNA dihydrouridine synthase activity"/>
    <property type="evidence" value="ECO:0007669"/>
    <property type="project" value="InterPro"/>
</dbReference>
<feature type="binding site" evidence="14">
    <location>
        <position position="139"/>
    </location>
    <ligand>
        <name>FMN</name>
        <dbReference type="ChEBI" id="CHEBI:58210"/>
    </ligand>
</feature>
<reference evidence="16 17" key="1">
    <citation type="journal article" date="2018" name="Environ. Microbiol.">
        <title>Novel energy conservation strategies and behaviour of Pelotomaculum schinkii driving syntrophic propionate catabolism.</title>
        <authorList>
            <person name="Hidalgo-Ahumada C.A.P."/>
            <person name="Nobu M.K."/>
            <person name="Narihiro T."/>
            <person name="Tamaki H."/>
            <person name="Liu W.T."/>
            <person name="Kamagata Y."/>
            <person name="Stams A.J.M."/>
            <person name="Imachi H."/>
            <person name="Sousa D.Z."/>
        </authorList>
    </citation>
    <scope>NUCLEOTIDE SEQUENCE [LARGE SCALE GENOMIC DNA]</scope>
    <source>
        <strain evidence="16 17">HH</strain>
    </source>
</reference>
<keyword evidence="8" id="KW-0694">RNA-binding</keyword>
<dbReference type="NCBIfam" id="TIGR00737">
    <property type="entry name" value="nifR3_yhdG"/>
    <property type="match status" value="1"/>
</dbReference>
<keyword evidence="5 12" id="KW-0288">FMN</keyword>
<evidence type="ECO:0000256" key="8">
    <source>
        <dbReference type="ARBA" id="ARBA00022884"/>
    </source>
</evidence>
<protein>
    <recommendedName>
        <fullName evidence="12">tRNA-dihydrouridine synthase</fullName>
        <ecNumber evidence="12">1.3.1.-</ecNumber>
    </recommendedName>
</protein>
<dbReference type="InterPro" id="IPR024036">
    <property type="entry name" value="tRNA-dHydroUridine_Synthase_C"/>
</dbReference>
<comment type="caution">
    <text evidence="16">The sequence shown here is derived from an EMBL/GenBank/DDBJ whole genome shotgun (WGS) entry which is preliminary data.</text>
</comment>
<evidence type="ECO:0000256" key="1">
    <source>
        <dbReference type="ARBA" id="ARBA00001917"/>
    </source>
</evidence>
<evidence type="ECO:0000256" key="3">
    <source>
        <dbReference type="ARBA" id="ARBA00022555"/>
    </source>
</evidence>
<dbReference type="Gene3D" id="3.20.20.70">
    <property type="entry name" value="Aldolase class I"/>
    <property type="match status" value="1"/>
</dbReference>
<dbReference type="Proteomes" id="UP000298324">
    <property type="component" value="Unassembled WGS sequence"/>
</dbReference>
<comment type="catalytic activity">
    <reaction evidence="10">
        <text>a 5,6-dihydrouridine in tRNA + NADP(+) = a uridine in tRNA + NADPH + H(+)</text>
        <dbReference type="Rhea" id="RHEA:23624"/>
        <dbReference type="Rhea" id="RHEA-COMP:13339"/>
        <dbReference type="Rhea" id="RHEA-COMP:13887"/>
        <dbReference type="ChEBI" id="CHEBI:15378"/>
        <dbReference type="ChEBI" id="CHEBI:57783"/>
        <dbReference type="ChEBI" id="CHEBI:58349"/>
        <dbReference type="ChEBI" id="CHEBI:65315"/>
        <dbReference type="ChEBI" id="CHEBI:74443"/>
    </reaction>
</comment>
<dbReference type="PIRSF" id="PIRSF006621">
    <property type="entry name" value="Dus"/>
    <property type="match status" value="1"/>
</dbReference>
<dbReference type="PANTHER" id="PTHR45846:SF1">
    <property type="entry name" value="TRNA-DIHYDROURIDINE(47) SYNTHASE [NAD(P)(+)]-LIKE"/>
    <property type="match status" value="1"/>
</dbReference>
<feature type="binding site" evidence="14">
    <location>
        <begin position="224"/>
        <end position="225"/>
    </location>
    <ligand>
        <name>FMN</name>
        <dbReference type="ChEBI" id="CHEBI:58210"/>
    </ligand>
</feature>
<feature type="binding site" evidence="14">
    <location>
        <position position="70"/>
    </location>
    <ligand>
        <name>FMN</name>
        <dbReference type="ChEBI" id="CHEBI:58210"/>
    </ligand>
</feature>
<comment type="function">
    <text evidence="2 12">Catalyzes the synthesis of 5,6-dihydrouridine (D), a modified base found in the D-loop of most tRNAs, via the reduction of the C5-C6 double bond in target uridines.</text>
</comment>
<keyword evidence="3" id="KW-0820">tRNA-binding</keyword>
<proteinExistence type="inferred from homology"/>
<dbReference type="PROSITE" id="PS01136">
    <property type="entry name" value="UPF0034"/>
    <property type="match status" value="1"/>
</dbReference>
<keyword evidence="9 12" id="KW-0560">Oxidoreductase</keyword>
<dbReference type="InterPro" id="IPR018517">
    <property type="entry name" value="tRNA_hU_synthase_CS"/>
</dbReference>
<organism evidence="16 17">
    <name type="scientific">Pelotomaculum schinkii</name>
    <dbReference type="NCBI Taxonomy" id="78350"/>
    <lineage>
        <taxon>Bacteria</taxon>
        <taxon>Bacillati</taxon>
        <taxon>Bacillota</taxon>
        <taxon>Clostridia</taxon>
        <taxon>Eubacteriales</taxon>
        <taxon>Desulfotomaculaceae</taxon>
        <taxon>Pelotomaculum</taxon>
    </lineage>
</organism>
<dbReference type="EMBL" id="QFGA01000001">
    <property type="protein sequence ID" value="TEB08344.1"/>
    <property type="molecule type" value="Genomic_DNA"/>
</dbReference>
<dbReference type="CDD" id="cd02801">
    <property type="entry name" value="DUS_like_FMN"/>
    <property type="match status" value="1"/>
</dbReference>
<accession>A0A4Y7RH74</accession>
<keyword evidence="7" id="KW-0521">NADP</keyword>
<evidence type="ECO:0000256" key="14">
    <source>
        <dbReference type="PIRSR" id="PIRSR006621-2"/>
    </source>
</evidence>
<evidence type="ECO:0000256" key="2">
    <source>
        <dbReference type="ARBA" id="ARBA00002790"/>
    </source>
</evidence>
<keyword evidence="4 12" id="KW-0285">Flavoprotein</keyword>
<evidence type="ECO:0000313" key="16">
    <source>
        <dbReference type="EMBL" id="TEB08344.1"/>
    </source>
</evidence>
<feature type="binding site" evidence="14">
    <location>
        <position position="169"/>
    </location>
    <ligand>
        <name>FMN</name>
        <dbReference type="ChEBI" id="CHEBI:58210"/>
    </ligand>
</feature>
<evidence type="ECO:0000313" key="17">
    <source>
        <dbReference type="Proteomes" id="UP000298324"/>
    </source>
</evidence>
<evidence type="ECO:0000256" key="12">
    <source>
        <dbReference type="PIRNR" id="PIRNR006621"/>
    </source>
</evidence>
<dbReference type="RefSeq" id="WP_190239983.1">
    <property type="nucleotide sequence ID" value="NZ_QFGA01000001.1"/>
</dbReference>
<dbReference type="Pfam" id="PF01207">
    <property type="entry name" value="Dus"/>
    <property type="match status" value="1"/>
</dbReference>
<gene>
    <name evidence="16" type="primary">dusC</name>
    <name evidence="16" type="ORF">Psch_01907</name>
</gene>
<evidence type="ECO:0000256" key="11">
    <source>
        <dbReference type="ARBA" id="ARBA00048802"/>
    </source>
</evidence>
<feature type="domain" description="DUS-like FMN-binding" evidence="15">
    <location>
        <begin position="15"/>
        <end position="308"/>
    </location>
</feature>
<evidence type="ECO:0000256" key="13">
    <source>
        <dbReference type="PIRSR" id="PIRSR006621-1"/>
    </source>
</evidence>
<comment type="cofactor">
    <cofactor evidence="1 12 14">
        <name>FMN</name>
        <dbReference type="ChEBI" id="CHEBI:58210"/>
    </cofactor>
</comment>
<keyword evidence="17" id="KW-1185">Reference proteome</keyword>
<dbReference type="InterPro" id="IPR035587">
    <property type="entry name" value="DUS-like_FMN-bd"/>
</dbReference>
<evidence type="ECO:0000256" key="10">
    <source>
        <dbReference type="ARBA" id="ARBA00048205"/>
    </source>
</evidence>
<dbReference type="InterPro" id="IPR004652">
    <property type="entry name" value="DusB-like"/>
</dbReference>
<evidence type="ECO:0000256" key="4">
    <source>
        <dbReference type="ARBA" id="ARBA00022630"/>
    </source>
</evidence>
<comment type="similarity">
    <text evidence="12">Belongs to the dus family.</text>
</comment>
<feature type="active site" description="Proton donor" evidence="13">
    <location>
        <position position="100"/>
    </location>
</feature>
<name>A0A4Y7RH74_9FIRM</name>
<dbReference type="SUPFAM" id="SSF51395">
    <property type="entry name" value="FMN-linked oxidoreductases"/>
    <property type="match status" value="1"/>
</dbReference>
<dbReference type="EC" id="1.3.1.-" evidence="12"/>
<dbReference type="InterPro" id="IPR001269">
    <property type="entry name" value="DUS_fam"/>
</dbReference>